<feature type="region of interest" description="Disordered" evidence="2">
    <location>
        <begin position="30"/>
        <end position="58"/>
    </location>
</feature>
<dbReference type="OrthoDB" id="9792957at2"/>
<feature type="domain" description="Superoxide dismutase copper/zinc binding" evidence="3">
    <location>
        <begin position="78"/>
        <end position="209"/>
    </location>
</feature>
<evidence type="ECO:0000313" key="5">
    <source>
        <dbReference type="Proteomes" id="UP000284892"/>
    </source>
</evidence>
<dbReference type="GO" id="GO:0005507">
    <property type="term" value="F:copper ion binding"/>
    <property type="evidence" value="ECO:0007669"/>
    <property type="project" value="InterPro"/>
</dbReference>
<evidence type="ECO:0000256" key="2">
    <source>
        <dbReference type="SAM" id="MobiDB-lite"/>
    </source>
</evidence>
<dbReference type="Proteomes" id="UP000284892">
    <property type="component" value="Unassembled WGS sequence"/>
</dbReference>
<organism evidence="4 5">
    <name type="scientific">Ichthyenterobacterium magnum</name>
    <dbReference type="NCBI Taxonomy" id="1230530"/>
    <lineage>
        <taxon>Bacteria</taxon>
        <taxon>Pseudomonadati</taxon>
        <taxon>Bacteroidota</taxon>
        <taxon>Flavobacteriia</taxon>
        <taxon>Flavobacteriales</taxon>
        <taxon>Flavobacteriaceae</taxon>
        <taxon>Ichthyenterobacterium</taxon>
    </lineage>
</organism>
<dbReference type="PRINTS" id="PR00068">
    <property type="entry name" value="CUZNDISMTASE"/>
</dbReference>
<evidence type="ECO:0000259" key="3">
    <source>
        <dbReference type="Pfam" id="PF00080"/>
    </source>
</evidence>
<dbReference type="PANTHER" id="PTHR10003">
    <property type="entry name" value="SUPEROXIDE DISMUTASE CU-ZN -RELATED"/>
    <property type="match status" value="1"/>
</dbReference>
<accession>A0A420DLF4</accession>
<dbReference type="InterPro" id="IPR024134">
    <property type="entry name" value="SOD_Cu/Zn_/chaperone"/>
</dbReference>
<evidence type="ECO:0000256" key="1">
    <source>
        <dbReference type="ARBA" id="ARBA00010457"/>
    </source>
</evidence>
<dbReference type="SUPFAM" id="SSF49329">
    <property type="entry name" value="Cu,Zn superoxide dismutase-like"/>
    <property type="match status" value="1"/>
</dbReference>
<name>A0A420DLF4_9FLAO</name>
<gene>
    <name evidence="4" type="ORF">BXY80_2049</name>
</gene>
<sequence length="211" mass="22449">MKKSIFIVAILSLSIITACKNDKKETETATEVVTEQTEDATKKSNEVTTPKIAKERPSYYNEKKELRVQLDPKSGSSVEGKVLFTQDKGIVTMVAFFKGLSEGTHAIHLHEKADCSSEDGKSAGGHWNPTGQPHGKWGSTEGYHKGDIGNIEANANGSGTLTFSTSEWCIGCGDKTKDIVGKGIIVHAGADDYSQPTGAAGGRMSCGGIIQ</sequence>
<proteinExistence type="inferred from homology"/>
<evidence type="ECO:0000313" key="4">
    <source>
        <dbReference type="EMBL" id="RKE95031.1"/>
    </source>
</evidence>
<dbReference type="GO" id="GO:0006801">
    <property type="term" value="P:superoxide metabolic process"/>
    <property type="evidence" value="ECO:0007669"/>
    <property type="project" value="InterPro"/>
</dbReference>
<comment type="similarity">
    <text evidence="1">Belongs to the Cu-Zn superoxide dismutase family.</text>
</comment>
<comment type="caution">
    <text evidence="4">The sequence shown here is derived from an EMBL/GenBank/DDBJ whole genome shotgun (WGS) entry which is preliminary data.</text>
</comment>
<keyword evidence="5" id="KW-1185">Reference proteome</keyword>
<dbReference type="Pfam" id="PF00080">
    <property type="entry name" value="Sod_Cu"/>
    <property type="match status" value="1"/>
</dbReference>
<reference evidence="4 5" key="1">
    <citation type="submission" date="2018-09" db="EMBL/GenBank/DDBJ databases">
        <title>Genomic Encyclopedia of Archaeal and Bacterial Type Strains, Phase II (KMG-II): from individual species to whole genera.</title>
        <authorList>
            <person name="Goeker M."/>
        </authorList>
    </citation>
    <scope>NUCLEOTIDE SEQUENCE [LARGE SCALE GENOMIC DNA]</scope>
    <source>
        <strain evidence="4 5">DSM 26283</strain>
    </source>
</reference>
<dbReference type="AlphaFoldDB" id="A0A420DLF4"/>
<dbReference type="PROSITE" id="PS51257">
    <property type="entry name" value="PROKAR_LIPOPROTEIN"/>
    <property type="match status" value="1"/>
</dbReference>
<dbReference type="InterPro" id="IPR036423">
    <property type="entry name" value="SOD-like_Cu/Zn_dom_sf"/>
</dbReference>
<dbReference type="RefSeq" id="WP_120201541.1">
    <property type="nucleotide sequence ID" value="NZ_RAQJ01000003.1"/>
</dbReference>
<dbReference type="InterPro" id="IPR001424">
    <property type="entry name" value="SOD_Cu_Zn_dom"/>
</dbReference>
<dbReference type="Gene3D" id="2.60.40.200">
    <property type="entry name" value="Superoxide dismutase, copper/zinc binding domain"/>
    <property type="match status" value="1"/>
</dbReference>
<protein>
    <submittedName>
        <fullName evidence="4">Cu-Zn family superoxide dismutase</fullName>
    </submittedName>
</protein>
<dbReference type="EMBL" id="RAQJ01000003">
    <property type="protein sequence ID" value="RKE95031.1"/>
    <property type="molecule type" value="Genomic_DNA"/>
</dbReference>
<dbReference type="CDD" id="cd00305">
    <property type="entry name" value="Cu-Zn_Superoxide_Dismutase"/>
    <property type="match status" value="1"/>
</dbReference>